<dbReference type="InterPro" id="IPR029068">
    <property type="entry name" value="Glyas_Bleomycin-R_OHBP_Dase"/>
</dbReference>
<dbReference type="GO" id="GO:0051213">
    <property type="term" value="F:dioxygenase activity"/>
    <property type="evidence" value="ECO:0007669"/>
    <property type="project" value="UniProtKB-KW"/>
</dbReference>
<evidence type="ECO:0000313" key="3">
    <source>
        <dbReference type="Proteomes" id="UP000239480"/>
    </source>
</evidence>
<keyword evidence="2" id="KW-0456">Lyase</keyword>
<feature type="domain" description="VOC" evidence="1">
    <location>
        <begin position="9"/>
        <end position="135"/>
    </location>
</feature>
<dbReference type="RefSeq" id="WP_106202970.1">
    <property type="nucleotide sequence ID" value="NZ_PVTD01000001.1"/>
</dbReference>
<dbReference type="EMBL" id="PVTD01000001">
    <property type="protein sequence ID" value="PRY26168.1"/>
    <property type="molecule type" value="Genomic_DNA"/>
</dbReference>
<dbReference type="OrthoDB" id="9795618at2"/>
<proteinExistence type="predicted"/>
<accession>A0A2T0RYC3</accession>
<dbReference type="PROSITE" id="PS51819">
    <property type="entry name" value="VOC"/>
    <property type="match status" value="1"/>
</dbReference>
<gene>
    <name evidence="2" type="ORF">CLV78_101262</name>
</gene>
<dbReference type="Pfam" id="PF00903">
    <property type="entry name" value="Glyoxalase"/>
    <property type="match status" value="1"/>
</dbReference>
<organism evidence="2 3">
    <name type="scientific">Aliiruegeria haliotis</name>
    <dbReference type="NCBI Taxonomy" id="1280846"/>
    <lineage>
        <taxon>Bacteria</taxon>
        <taxon>Pseudomonadati</taxon>
        <taxon>Pseudomonadota</taxon>
        <taxon>Alphaproteobacteria</taxon>
        <taxon>Rhodobacterales</taxon>
        <taxon>Roseobacteraceae</taxon>
        <taxon>Aliiruegeria</taxon>
    </lineage>
</organism>
<reference evidence="2 3" key="1">
    <citation type="submission" date="2018-03" db="EMBL/GenBank/DDBJ databases">
        <title>Genomic Encyclopedia of Archaeal and Bacterial Type Strains, Phase II (KMG-II): from individual species to whole genera.</title>
        <authorList>
            <person name="Goeker M."/>
        </authorList>
    </citation>
    <scope>NUCLEOTIDE SEQUENCE [LARGE SCALE GENOMIC DNA]</scope>
    <source>
        <strain evidence="2 3">DSM 29328</strain>
    </source>
</reference>
<evidence type="ECO:0000313" key="2">
    <source>
        <dbReference type="EMBL" id="PRY26168.1"/>
    </source>
</evidence>
<name>A0A2T0RYC3_9RHOB</name>
<keyword evidence="3" id="KW-1185">Reference proteome</keyword>
<protein>
    <submittedName>
        <fullName evidence="2">Catechol 2,3-dioxygenase-like lactoylglutathione lyase family enzyme</fullName>
    </submittedName>
</protein>
<evidence type="ECO:0000259" key="1">
    <source>
        <dbReference type="PROSITE" id="PS51819"/>
    </source>
</evidence>
<dbReference type="CDD" id="cd06587">
    <property type="entry name" value="VOC"/>
    <property type="match status" value="1"/>
</dbReference>
<dbReference type="InterPro" id="IPR004360">
    <property type="entry name" value="Glyas_Fos-R_dOase_dom"/>
</dbReference>
<sequence length="149" mass="16288">MTPLVRTDRLDHVHLYVLDRPAAIDWYHRVLGLKPFGKWRQSDPAPDHPVFLAPGTGGAHVVSLFVGDRPTGGDRTVAFHAGADAFLAFAAALPHDDLQALDGTALTSDRHNDYGMAITFKFLDPAGNHLELVTYEHDAVRAGLKDMLP</sequence>
<comment type="caution">
    <text evidence="2">The sequence shown here is derived from an EMBL/GenBank/DDBJ whole genome shotgun (WGS) entry which is preliminary data.</text>
</comment>
<keyword evidence="2" id="KW-0560">Oxidoreductase</keyword>
<dbReference type="GO" id="GO:0016829">
    <property type="term" value="F:lyase activity"/>
    <property type="evidence" value="ECO:0007669"/>
    <property type="project" value="UniProtKB-KW"/>
</dbReference>
<keyword evidence="2" id="KW-0223">Dioxygenase</keyword>
<dbReference type="AlphaFoldDB" id="A0A2T0RYC3"/>
<dbReference type="Proteomes" id="UP000239480">
    <property type="component" value="Unassembled WGS sequence"/>
</dbReference>
<dbReference type="Gene3D" id="3.10.180.10">
    <property type="entry name" value="2,3-Dihydroxybiphenyl 1,2-Dioxygenase, domain 1"/>
    <property type="match status" value="1"/>
</dbReference>
<dbReference type="SUPFAM" id="SSF54593">
    <property type="entry name" value="Glyoxalase/Bleomycin resistance protein/Dihydroxybiphenyl dioxygenase"/>
    <property type="match status" value="1"/>
</dbReference>
<dbReference type="InterPro" id="IPR037523">
    <property type="entry name" value="VOC_core"/>
</dbReference>